<dbReference type="InterPro" id="IPR027417">
    <property type="entry name" value="P-loop_NTPase"/>
</dbReference>
<dbReference type="Proteomes" id="UP000000600">
    <property type="component" value="Unassembled WGS sequence"/>
</dbReference>
<dbReference type="SUPFAM" id="SSF52540">
    <property type="entry name" value="P-loop containing nucleoside triphosphate hydrolases"/>
    <property type="match status" value="2"/>
</dbReference>
<feature type="coiled-coil region" evidence="1">
    <location>
        <begin position="893"/>
        <end position="927"/>
    </location>
</feature>
<dbReference type="eggNOG" id="ENOG502SCSN">
    <property type="taxonomic scope" value="Eukaryota"/>
</dbReference>
<dbReference type="OrthoDB" id="299811at2759"/>
<dbReference type="OMA" id="YPLNHVI"/>
<dbReference type="RefSeq" id="XP_001432020.1">
    <property type="nucleotide sequence ID" value="XM_001431983.1"/>
</dbReference>
<evidence type="ECO:0000256" key="2">
    <source>
        <dbReference type="SAM" id="MobiDB-lite"/>
    </source>
</evidence>
<evidence type="ECO:0008006" key="5">
    <source>
        <dbReference type="Google" id="ProtNLM"/>
    </source>
</evidence>
<dbReference type="KEGG" id="ptm:GSPATT00034099001"/>
<dbReference type="HOGENOM" id="CLU_280124_0_0_1"/>
<feature type="region of interest" description="Disordered" evidence="2">
    <location>
        <begin position="768"/>
        <end position="788"/>
    </location>
</feature>
<feature type="region of interest" description="Disordered" evidence="2">
    <location>
        <begin position="157"/>
        <end position="180"/>
    </location>
</feature>
<dbReference type="AlphaFoldDB" id="A0C1F6"/>
<accession>A0C1F6</accession>
<dbReference type="GeneID" id="5017805"/>
<protein>
    <recommendedName>
        <fullName evidence="5">Helicase C-terminal domain-containing protein</fullName>
    </recommendedName>
</protein>
<dbReference type="Gene3D" id="3.40.50.300">
    <property type="entry name" value="P-loop containing nucleotide triphosphate hydrolases"/>
    <property type="match status" value="1"/>
</dbReference>
<dbReference type="EMBL" id="CT868032">
    <property type="protein sequence ID" value="CAK64623.1"/>
    <property type="molecule type" value="Genomic_DNA"/>
</dbReference>
<name>A0C1F6_PARTE</name>
<evidence type="ECO:0000313" key="4">
    <source>
        <dbReference type="Proteomes" id="UP000000600"/>
    </source>
</evidence>
<organism evidence="3 4">
    <name type="scientific">Paramecium tetraurelia</name>
    <dbReference type="NCBI Taxonomy" id="5888"/>
    <lineage>
        <taxon>Eukaryota</taxon>
        <taxon>Sar</taxon>
        <taxon>Alveolata</taxon>
        <taxon>Ciliophora</taxon>
        <taxon>Intramacronucleata</taxon>
        <taxon>Oligohymenophorea</taxon>
        <taxon>Peniculida</taxon>
        <taxon>Parameciidae</taxon>
        <taxon>Paramecium</taxon>
    </lineage>
</organism>
<proteinExistence type="predicted"/>
<keyword evidence="4" id="KW-1185">Reference proteome</keyword>
<evidence type="ECO:0000256" key="1">
    <source>
        <dbReference type="SAM" id="Coils"/>
    </source>
</evidence>
<reference evidence="3 4" key="1">
    <citation type="journal article" date="2006" name="Nature">
        <title>Global trends of whole-genome duplications revealed by the ciliate Paramecium tetraurelia.</title>
        <authorList>
            <consortium name="Genoscope"/>
            <person name="Aury J.-M."/>
            <person name="Jaillon O."/>
            <person name="Duret L."/>
            <person name="Noel B."/>
            <person name="Jubin C."/>
            <person name="Porcel B.M."/>
            <person name="Segurens B."/>
            <person name="Daubin V."/>
            <person name="Anthouard V."/>
            <person name="Aiach N."/>
            <person name="Arnaiz O."/>
            <person name="Billaut A."/>
            <person name="Beisson J."/>
            <person name="Blanc I."/>
            <person name="Bouhouche K."/>
            <person name="Camara F."/>
            <person name="Duharcourt S."/>
            <person name="Guigo R."/>
            <person name="Gogendeau D."/>
            <person name="Katinka M."/>
            <person name="Keller A.-M."/>
            <person name="Kissmehl R."/>
            <person name="Klotz C."/>
            <person name="Koll F."/>
            <person name="Le Moue A."/>
            <person name="Lepere C."/>
            <person name="Malinsky S."/>
            <person name="Nowacki M."/>
            <person name="Nowak J.K."/>
            <person name="Plattner H."/>
            <person name="Poulain J."/>
            <person name="Ruiz F."/>
            <person name="Serrano V."/>
            <person name="Zagulski M."/>
            <person name="Dessen P."/>
            <person name="Betermier M."/>
            <person name="Weissenbach J."/>
            <person name="Scarpelli C."/>
            <person name="Schachter V."/>
            <person name="Sperling L."/>
            <person name="Meyer E."/>
            <person name="Cohen J."/>
            <person name="Wincker P."/>
        </authorList>
    </citation>
    <scope>NUCLEOTIDE SEQUENCE [LARGE SCALE GENOMIC DNA]</scope>
    <source>
        <strain evidence="3 4">Stock d4-2</strain>
    </source>
</reference>
<gene>
    <name evidence="3" type="ORF">GSPATT00034099001</name>
</gene>
<evidence type="ECO:0000313" key="3">
    <source>
        <dbReference type="EMBL" id="CAK64623.1"/>
    </source>
</evidence>
<sequence length="1123" mass="131228">MLYCVFYANQVFVTHYICSSFIYWDFKELAFHSFAHFAIEYLIFESKVEVISSCPTFEGHWDFSLSIIVSHIIKGHEDINQNMQQIEDQYVPNEEEYEQKDQTTNTRFGKFVKEQWEKIEKKNFSQFETRVLSTLQQLGNNSAEDLIEKQAVAEVVQKEKDNSKQKGGKQKKPEQAPQQQEVQKSNVIYEICVGQDLYLKYLRPKLVEYGILSKIDDGNPKQEEKKQAQGKKGGKNVVKKEDLMRIELSKDKVNDQTVKMLQQMGLIILNQDLKPKENEFLKTEQASKRIKSLKWMELKFSALMIYATQLIKCHIHSKFRDEYAFELIYFLKNVYLNYKEYEGQSYLDETKKERLAPQAVEDLRYKLKELYKNFGFSNRVLFNKYPKLVIDTDLNQAFIRTDVRPYKSQENLLEILKKAEKPSLIFFSTMVGTGKTVLSVAIAQYLARMRESYALQENNAYNQLKNLGYRNPREVQFLYCCPLDTVRTQVGAAAYERKLKFAIASMWKDSQSSKLDSDLGYAECPRLVNSWQNRQEEFPTLVVADFKTTLELLKEKHTLSEREKQVVRWQGKDRKLVSHNPAKHGKDYILFIDEPTVDADFADAEVTKILIDIIRRAPPITILSSATLPPPEKIPSFIKLYRKAQISEIDIPVVHDSQFHIGCQVFSHSGHKFLPHYQAQNKQQLAEILDRLEKNPFMKRCYNANAYCELYDRMKGCGIVNIEDFETFDIITQEFVQRKSIELLKILLTVDDESFKKVCSEKQEVVQQQDLGEQQQEGEEQVQEGEEGEYEYEYEYVYEEVEDTGAVNQTEENSQLQQQQKPKSKYTYTIEIDDEDKMKFTAPYHKLDIRQLGGNMAHKFLGGCLIAVNSPVEFIRAKFHKLLKKCSPASEYVKQYLKQHEYLEKEIQKKEREIDNEDERSKQIQALQESMKLTIAFPDFLKINTLEHYKKFVTNDPLYLEQYRARKAFSLEGINYQLDIPDDIMLYLFSGIAAYTEKQSELDIDYYEEVQKLASNGQLALIISDDSMCYGVNYPLNHVVVFDEMAEKRSVGALFQLIGRAGRVGVSWTANAYLGDKTFDRLIKYLNGQNEETERDEAYNIEQQSKRMIQHLIELAKKKKEQQ</sequence>
<keyword evidence="1" id="KW-0175">Coiled coil</keyword>
<dbReference type="InParanoid" id="A0C1F6"/>
<feature type="compositionally biased region" description="Acidic residues" evidence="2">
    <location>
        <begin position="776"/>
        <end position="788"/>
    </location>
</feature>